<reference evidence="2" key="1">
    <citation type="submission" date="2021-07" db="EMBL/GenBank/DDBJ databases">
        <title>Draft genome of Mortierella alpina, strain LL118, isolated from an aspen leaf litter sample.</title>
        <authorList>
            <person name="Yang S."/>
            <person name="Vinatzer B.A."/>
        </authorList>
    </citation>
    <scope>NUCLEOTIDE SEQUENCE</scope>
    <source>
        <strain evidence="2">LL118</strain>
    </source>
</reference>
<dbReference type="EMBL" id="JAIFTL010000152">
    <property type="protein sequence ID" value="KAG9322356.1"/>
    <property type="molecule type" value="Genomic_DNA"/>
</dbReference>
<protein>
    <submittedName>
        <fullName evidence="2">Uncharacterized protein</fullName>
    </submittedName>
</protein>
<accession>A0A9P8CXH4</accession>
<keyword evidence="1" id="KW-0732">Signal</keyword>
<sequence>MDFLASVALGLSLLCGTASAVPIDNKMDFVIAEGIQLSDISHIIQRPDIQGAQVIYNWKSMEPSKGVYNFSSIKKDLAFLNGKKLFVQVQDRFFDPKARNIPQYLLDDPIYEGGLERQEDSEPGAEGGWVTKHWVPAVRQRFQALLLALATQMDGKIYGVNLPETSAGLNLGTELCKRYFDAEMENALYGRSVFKKTTFIQYVNFWPCQSSNGLNYTGRSFEMAIDHGLGLGGPDVRPWQPYQMENSYKFFHEHKNDLKTIAMAVQQPDLRFKNKTTGEPYSMEEFRGFAVDYLGADLIFWTNHIFKDSAPSKK</sequence>
<feature type="signal peptide" evidence="1">
    <location>
        <begin position="1"/>
        <end position="20"/>
    </location>
</feature>
<feature type="chain" id="PRO_5040485057" evidence="1">
    <location>
        <begin position="21"/>
        <end position="314"/>
    </location>
</feature>
<proteinExistence type="predicted"/>
<gene>
    <name evidence="2" type="ORF">KVV02_001338</name>
</gene>
<organism evidence="2 3">
    <name type="scientific">Mortierella alpina</name>
    <name type="common">Oleaginous fungus</name>
    <name type="synonym">Mortierella renispora</name>
    <dbReference type="NCBI Taxonomy" id="64518"/>
    <lineage>
        <taxon>Eukaryota</taxon>
        <taxon>Fungi</taxon>
        <taxon>Fungi incertae sedis</taxon>
        <taxon>Mucoromycota</taxon>
        <taxon>Mortierellomycotina</taxon>
        <taxon>Mortierellomycetes</taxon>
        <taxon>Mortierellales</taxon>
        <taxon>Mortierellaceae</taxon>
        <taxon>Mortierella</taxon>
    </lineage>
</organism>
<evidence type="ECO:0000256" key="1">
    <source>
        <dbReference type="SAM" id="SignalP"/>
    </source>
</evidence>
<name>A0A9P8CXH4_MORAP</name>
<evidence type="ECO:0000313" key="3">
    <source>
        <dbReference type="Proteomes" id="UP000717515"/>
    </source>
</evidence>
<evidence type="ECO:0000313" key="2">
    <source>
        <dbReference type="EMBL" id="KAG9322356.1"/>
    </source>
</evidence>
<comment type="caution">
    <text evidence="2">The sequence shown here is derived from an EMBL/GenBank/DDBJ whole genome shotgun (WGS) entry which is preliminary data.</text>
</comment>
<dbReference type="Proteomes" id="UP000717515">
    <property type="component" value="Unassembled WGS sequence"/>
</dbReference>
<dbReference type="AlphaFoldDB" id="A0A9P8CXH4"/>